<evidence type="ECO:0000313" key="6">
    <source>
        <dbReference type="Proteomes" id="UP000659388"/>
    </source>
</evidence>
<evidence type="ECO:0000313" key="5">
    <source>
        <dbReference type="EMBL" id="MBL3654535.1"/>
    </source>
</evidence>
<dbReference type="EMBL" id="JAESIY010000001">
    <property type="protein sequence ID" value="MBL3654535.1"/>
    <property type="molecule type" value="Genomic_DNA"/>
</dbReference>
<dbReference type="RefSeq" id="WP_202241408.1">
    <property type="nucleotide sequence ID" value="NZ_JAESIY010000001.1"/>
</dbReference>
<feature type="chain" id="PRO_5037691850" evidence="3">
    <location>
        <begin position="21"/>
        <end position="572"/>
    </location>
</feature>
<dbReference type="AlphaFoldDB" id="A0A937JYR6"/>
<sequence length="572" mass="65092">MKAINLFILTLITLCVWSCANQTSPTGGPKDEEPPQLISSDPEQGELNFKGDKIILEFNEFIKTDNPKEQIIITPRLDQEYTFKYRKNRVIIEFDEPLKDSTTYSLNFREGIKDITEGNPTDNLVLAFSTGSYLDSLTVSGNISDLMTNKPAKDITVSLYDSQDTLDVFNGPPIYLTKTDEEGNYQFNNIKNGLYKIYAINDKNKNLMLDSKTEAHGFRSALIPLDTSLTEINMPIQSMDVRPFELQSARQSGTTFNIKYNKYIDEYTIVRADSTGSIFSNISASDPNTIELYNNFSQDSLEVIVTATDTTDSTIINNVYAKFEETNRRPSEFKAENQLEPILSINPKFKSTFNFTKPIAQVNNDSIFIFLDSAHIVFLQEENFTWNKHRTELEINYSIDPELFQVEDTKNVTASDLYSKQSGTMQSDSSKKEKQPDPRPFFRSAQGTFISIENDSSSNVQANLSFNKPDQLATVIVKIETEATSFIVQLLDTQNKVLQERANEKNFEFKYVKPGDHKIRVLVDSNKNGIWEAGNITKDDEPEPVIFYKSSEDKEEFPLRANWVYGPCEVSF</sequence>
<evidence type="ECO:0000256" key="2">
    <source>
        <dbReference type="SAM" id="MobiDB-lite"/>
    </source>
</evidence>
<dbReference type="InterPro" id="IPR032812">
    <property type="entry name" value="SbsA_Ig"/>
</dbReference>
<gene>
    <name evidence="5" type="ORF">JL102_00215</name>
</gene>
<keyword evidence="6" id="KW-1185">Reference proteome</keyword>
<reference evidence="5" key="1">
    <citation type="submission" date="2021-01" db="EMBL/GenBank/DDBJ databases">
        <title>Fulvivirga kasyanovii gen. nov., sp nov., a novel member of the phylum Bacteroidetes isolated from seawater in a mussel farm.</title>
        <authorList>
            <person name="Zhao L.-H."/>
            <person name="Wang Z.-J."/>
        </authorList>
    </citation>
    <scope>NUCLEOTIDE SEQUENCE</scope>
    <source>
        <strain evidence="5">2943</strain>
    </source>
</reference>
<evidence type="ECO:0000259" key="4">
    <source>
        <dbReference type="Pfam" id="PF13205"/>
    </source>
</evidence>
<accession>A0A937JYR6</accession>
<dbReference type="SUPFAM" id="SSF49478">
    <property type="entry name" value="Cna protein B-type domain"/>
    <property type="match status" value="1"/>
</dbReference>
<comment type="caution">
    <text evidence="5">The sequence shown here is derived from an EMBL/GenBank/DDBJ whole genome shotgun (WGS) entry which is preliminary data.</text>
</comment>
<feature type="region of interest" description="Disordered" evidence="2">
    <location>
        <begin position="23"/>
        <end position="43"/>
    </location>
</feature>
<dbReference type="InterPro" id="IPR013783">
    <property type="entry name" value="Ig-like_fold"/>
</dbReference>
<feature type="compositionally biased region" description="Polar residues" evidence="2">
    <location>
        <begin position="417"/>
        <end position="428"/>
    </location>
</feature>
<dbReference type="Pfam" id="PF13205">
    <property type="entry name" value="Big_5"/>
    <property type="match status" value="1"/>
</dbReference>
<organism evidence="5 6">
    <name type="scientific">Fulvivirga sediminis</name>
    <dbReference type="NCBI Taxonomy" id="2803949"/>
    <lineage>
        <taxon>Bacteria</taxon>
        <taxon>Pseudomonadati</taxon>
        <taxon>Bacteroidota</taxon>
        <taxon>Cytophagia</taxon>
        <taxon>Cytophagales</taxon>
        <taxon>Fulvivirgaceae</taxon>
        <taxon>Fulvivirga</taxon>
    </lineage>
</organism>
<proteinExistence type="predicted"/>
<dbReference type="Gene3D" id="2.60.40.10">
    <property type="entry name" value="Immunoglobulins"/>
    <property type="match status" value="1"/>
</dbReference>
<evidence type="ECO:0000256" key="3">
    <source>
        <dbReference type="SAM" id="SignalP"/>
    </source>
</evidence>
<feature type="signal peptide" evidence="3">
    <location>
        <begin position="1"/>
        <end position="20"/>
    </location>
</feature>
<evidence type="ECO:0000256" key="1">
    <source>
        <dbReference type="ARBA" id="ARBA00022729"/>
    </source>
</evidence>
<feature type="domain" description="SbsA Ig-like" evidence="4">
    <location>
        <begin position="31"/>
        <end position="130"/>
    </location>
</feature>
<feature type="region of interest" description="Disordered" evidence="2">
    <location>
        <begin position="417"/>
        <end position="440"/>
    </location>
</feature>
<dbReference type="Proteomes" id="UP000659388">
    <property type="component" value="Unassembled WGS sequence"/>
</dbReference>
<name>A0A937JYR6_9BACT</name>
<protein>
    <submittedName>
        <fullName evidence="5">Ig-like domain-containing protein</fullName>
    </submittedName>
</protein>
<keyword evidence="1 3" id="KW-0732">Signal</keyword>